<feature type="signal peptide" evidence="10">
    <location>
        <begin position="1"/>
        <end position="20"/>
    </location>
</feature>
<feature type="transmembrane region" description="Helical" evidence="9">
    <location>
        <begin position="219"/>
        <end position="239"/>
    </location>
</feature>
<keyword evidence="8" id="KW-0325">Glycoprotein</keyword>
<organism evidence="11 12">
    <name type="scientific">Halocaridina rubra</name>
    <name type="common">Hawaiian red shrimp</name>
    <dbReference type="NCBI Taxonomy" id="373956"/>
    <lineage>
        <taxon>Eukaryota</taxon>
        <taxon>Metazoa</taxon>
        <taxon>Ecdysozoa</taxon>
        <taxon>Arthropoda</taxon>
        <taxon>Crustacea</taxon>
        <taxon>Multicrustacea</taxon>
        <taxon>Malacostraca</taxon>
        <taxon>Eumalacostraca</taxon>
        <taxon>Eucarida</taxon>
        <taxon>Decapoda</taxon>
        <taxon>Pleocyemata</taxon>
        <taxon>Caridea</taxon>
        <taxon>Atyoidea</taxon>
        <taxon>Atyidae</taxon>
        <taxon>Halocaridina</taxon>
    </lineage>
</organism>
<keyword evidence="12" id="KW-1185">Reference proteome</keyword>
<evidence type="ECO:0000313" key="12">
    <source>
        <dbReference type="Proteomes" id="UP001381693"/>
    </source>
</evidence>
<evidence type="ECO:0000256" key="8">
    <source>
        <dbReference type="ARBA" id="ARBA00023180"/>
    </source>
</evidence>
<keyword evidence="7 9" id="KW-0472">Membrane</keyword>
<feature type="chain" id="PRO_5042944395" description="Transmembrane protein 59" evidence="10">
    <location>
        <begin position="21"/>
        <end position="301"/>
    </location>
</feature>
<evidence type="ECO:0000256" key="6">
    <source>
        <dbReference type="ARBA" id="ARBA00023034"/>
    </source>
</evidence>
<keyword evidence="5 9" id="KW-1133">Transmembrane helix</keyword>
<dbReference type="PANTHER" id="PTHR28652:SF2">
    <property type="entry name" value="TRANSMEMBRANE PROTEIN 59-LIKE PROTEIN"/>
    <property type="match status" value="1"/>
</dbReference>
<dbReference type="EMBL" id="JAXCGZ010011359">
    <property type="protein sequence ID" value="KAK7075133.1"/>
    <property type="molecule type" value="Genomic_DNA"/>
</dbReference>
<evidence type="ECO:0000256" key="7">
    <source>
        <dbReference type="ARBA" id="ARBA00023136"/>
    </source>
</evidence>
<dbReference type="GO" id="GO:0000139">
    <property type="term" value="C:Golgi membrane"/>
    <property type="evidence" value="ECO:0007669"/>
    <property type="project" value="UniProtKB-SubCell"/>
</dbReference>
<gene>
    <name evidence="11" type="ORF">SK128_009531</name>
</gene>
<protein>
    <recommendedName>
        <fullName evidence="13">Transmembrane protein 59</fullName>
    </recommendedName>
</protein>
<dbReference type="InterPro" id="IPR022065">
    <property type="entry name" value="Uncharacterised_TMEM59"/>
</dbReference>
<comment type="similarity">
    <text evidence="2">Belongs to the TMEM59 family.</text>
</comment>
<evidence type="ECO:0000256" key="10">
    <source>
        <dbReference type="SAM" id="SignalP"/>
    </source>
</evidence>
<evidence type="ECO:0000256" key="3">
    <source>
        <dbReference type="ARBA" id="ARBA00022692"/>
    </source>
</evidence>
<evidence type="ECO:0000256" key="1">
    <source>
        <dbReference type="ARBA" id="ARBA00004614"/>
    </source>
</evidence>
<evidence type="ECO:0000256" key="5">
    <source>
        <dbReference type="ARBA" id="ARBA00022989"/>
    </source>
</evidence>
<evidence type="ECO:0008006" key="13">
    <source>
        <dbReference type="Google" id="ProtNLM"/>
    </source>
</evidence>
<keyword evidence="6" id="KW-0333">Golgi apparatus</keyword>
<keyword evidence="4 10" id="KW-0732">Signal</keyword>
<keyword evidence="3 9" id="KW-0812">Transmembrane</keyword>
<evidence type="ECO:0000256" key="9">
    <source>
        <dbReference type="SAM" id="Phobius"/>
    </source>
</evidence>
<dbReference type="Proteomes" id="UP001381693">
    <property type="component" value="Unassembled WGS sequence"/>
</dbReference>
<dbReference type="AlphaFoldDB" id="A0AAN8X6Z6"/>
<dbReference type="PANTHER" id="PTHR28652">
    <property type="entry name" value="TRANSMEMBRANE PROTEIN 59-LIKE PROTEIN"/>
    <property type="match status" value="1"/>
</dbReference>
<reference evidence="11 12" key="1">
    <citation type="submission" date="2023-11" db="EMBL/GenBank/DDBJ databases">
        <title>Halocaridina rubra genome assembly.</title>
        <authorList>
            <person name="Smith C."/>
        </authorList>
    </citation>
    <scope>NUCLEOTIDE SEQUENCE [LARGE SCALE GENOMIC DNA]</scope>
    <source>
        <strain evidence="11">EP-1</strain>
        <tissue evidence="11">Whole</tissue>
    </source>
</reference>
<proteinExistence type="inferred from homology"/>
<evidence type="ECO:0000256" key="4">
    <source>
        <dbReference type="ARBA" id="ARBA00022729"/>
    </source>
</evidence>
<sequence length="301" mass="32589">MAAGGKILLITLAIFTFCQGLESFDDALSDADTCSKNCIDTYKDSELLDECERGCRFHVIAEFVAGDENATVVLDTCTGSCSESYNETSPSTEACRKGCGFQHGVMINLKKEETEEGPSIHVLSPLMQVRAVYSRVIGAIRLIRISLITYFLRDDNSVVAVESEPEIIVGIDTEAVEGDGPLLEADQQPRQLSLENDSVDSGEPSVVACVSNQLGVPPYILVASAVALVVFTLYVLVAFCSTSKPPKAKAYTSEQTMHIDPSHLPVKLVRPEDLTKLSLTEEDDMQAPALPIKVKLPDSLI</sequence>
<evidence type="ECO:0000256" key="2">
    <source>
        <dbReference type="ARBA" id="ARBA00009643"/>
    </source>
</evidence>
<evidence type="ECO:0000313" key="11">
    <source>
        <dbReference type="EMBL" id="KAK7075133.1"/>
    </source>
</evidence>
<dbReference type="Pfam" id="PF12280">
    <property type="entry name" value="BSMAP"/>
    <property type="match status" value="1"/>
</dbReference>
<comment type="subcellular location">
    <subcellularLocation>
        <location evidence="1">Golgi apparatus membrane</location>
        <topology evidence="1">Single-pass type I membrane protein</topology>
    </subcellularLocation>
</comment>
<accession>A0AAN8X6Z6</accession>
<comment type="caution">
    <text evidence="11">The sequence shown here is derived from an EMBL/GenBank/DDBJ whole genome shotgun (WGS) entry which is preliminary data.</text>
</comment>
<name>A0AAN8X6Z6_HALRR</name>